<protein>
    <recommendedName>
        <fullName evidence="3">DUF370 domain-containing protein</fullName>
    </recommendedName>
</protein>
<keyword evidence="2" id="KW-1185">Reference proteome</keyword>
<dbReference type="OrthoDB" id="9811390at2"/>
<gene>
    <name evidence="1" type="ORF">TKV_c00050</name>
</gene>
<dbReference type="RefSeq" id="WP_049684241.1">
    <property type="nucleotide sequence ID" value="NZ_CP009170.1"/>
</dbReference>
<dbReference type="STRING" id="2325.TKV_c00050"/>
<dbReference type="HOGENOM" id="CLU_173118_0_0_9"/>
<name>A0A097AN28_THEKI</name>
<dbReference type="AlphaFoldDB" id="A0A097AN28"/>
<dbReference type="eggNOG" id="ENOG5032Y6E">
    <property type="taxonomic scope" value="Bacteria"/>
</dbReference>
<proteinExistence type="predicted"/>
<dbReference type="InterPro" id="IPR007169">
    <property type="entry name" value="RemA-like"/>
</dbReference>
<accession>A0A097AN28</accession>
<dbReference type="KEGG" id="tki:TKV_c00050"/>
<dbReference type="Pfam" id="PF04025">
    <property type="entry name" value="RemA-like"/>
    <property type="match status" value="1"/>
</dbReference>
<evidence type="ECO:0000313" key="1">
    <source>
        <dbReference type="EMBL" id="AIS51224.1"/>
    </source>
</evidence>
<dbReference type="NCBIfam" id="NF046065">
    <property type="entry name" value="MtxRegRemB"/>
    <property type="match status" value="1"/>
</dbReference>
<organism evidence="1 2">
    <name type="scientific">Thermoanaerobacter kivui</name>
    <name type="common">Acetogenium kivui</name>
    <dbReference type="NCBI Taxonomy" id="2325"/>
    <lineage>
        <taxon>Bacteria</taxon>
        <taxon>Bacillati</taxon>
        <taxon>Bacillota</taxon>
        <taxon>Clostridia</taxon>
        <taxon>Thermoanaerobacterales</taxon>
        <taxon>Thermoanaerobacteraceae</taxon>
        <taxon>Thermoanaerobacter</taxon>
    </lineage>
</organism>
<sequence length="85" mass="9664">MYIHLGGNVVVPDKDIIAIFDISVVTTSDATVQFLKISEEEGFVVRISDEKPKSFIITERDKKSIIYMSPISTFTLIKRTQKIEE</sequence>
<dbReference type="EMBL" id="CP009170">
    <property type="protein sequence ID" value="AIS51224.1"/>
    <property type="molecule type" value="Genomic_DNA"/>
</dbReference>
<reference evidence="2" key="1">
    <citation type="journal article" date="2015" name="Genome Announc.">
        <title>Whole-Genome Sequences of 80 Environmental and Clinical Isolates of Burkholderia pseudomallei.</title>
        <authorList>
            <person name="Johnson S.L."/>
            <person name="Baker A.L."/>
            <person name="Chain P.S."/>
            <person name="Currie B.J."/>
            <person name="Daligault H.E."/>
            <person name="Davenport K.W."/>
            <person name="Davis C.B."/>
            <person name="Inglis T.J."/>
            <person name="Kaestli M."/>
            <person name="Koren S."/>
            <person name="Mayo M."/>
            <person name="Merritt A.J."/>
            <person name="Price E.P."/>
            <person name="Sarovich D.S."/>
            <person name="Warner J."/>
            <person name="Rosovitz M.J."/>
        </authorList>
    </citation>
    <scope>NUCLEOTIDE SEQUENCE [LARGE SCALE GENOMIC DNA]</scope>
    <source>
        <strain evidence="2">DSM 2030</strain>
    </source>
</reference>
<evidence type="ECO:0008006" key="3">
    <source>
        <dbReference type="Google" id="ProtNLM"/>
    </source>
</evidence>
<evidence type="ECO:0000313" key="2">
    <source>
        <dbReference type="Proteomes" id="UP000029669"/>
    </source>
</evidence>
<dbReference type="Proteomes" id="UP000029669">
    <property type="component" value="Chromosome"/>
</dbReference>